<dbReference type="EMBL" id="JACCDE010000046">
    <property type="protein sequence ID" value="NYS80260.1"/>
    <property type="molecule type" value="Genomic_DNA"/>
</dbReference>
<dbReference type="RefSeq" id="WP_013786618.1">
    <property type="nucleotide sequence ID" value="NZ_JACCDE010000046.1"/>
</dbReference>
<comment type="caution">
    <text evidence="1">The sequence shown here is derived from an EMBL/GenBank/DDBJ whole genome shotgun (WGS) entry which is preliminary data.</text>
</comment>
<dbReference type="InterPro" id="IPR013762">
    <property type="entry name" value="Integrase-like_cat_sf"/>
</dbReference>
<name>A0A7Z0LXI9_9GAMM</name>
<dbReference type="AlphaFoldDB" id="A0A7Z0LXI9"/>
<dbReference type="Proteomes" id="UP000526892">
    <property type="component" value="Unassembled WGS sequence"/>
</dbReference>
<sequence length="664" mass="74736">MNADTLRFMSPSTLVTVDSPLYRPPCFPPPRDWAVSVDSEGAPLSLYGDDFWDFRAFERSATFNFKKDGISDENVFLVKQVVLLVLYHPRLFPGRIRSCVYSFGALTKIASVCDSKGVLISDVERFPAIHQEIADALQCASFKVYVNFLHRLRLQSDVLGFEVFGGRGLALLASQIKGHEKVQTPYIPPRIWAYQVKRLNECLDDFFEHEQALGSAFSWLSEAYTYNASCVKDVKYHSPFYEPHVYKKRVLFAGGFEGFSVEYGLSGLFEKWLGVPPLIYRSTRFTAYLNMVKEAALFYIMSFSLQRLNEVNSLRSDCFLIERDERLGDIAMLVGETTKTDPDDDARWVVPSTVKKAVDAASTIAKWRLKYFPGGESAPEWDSSSVPLALAGTEPWLPVKGNNRNSKNELIGQLRLGPFIDRYPLFFDPEEMAVTEEDWKIAVSMTPNIGNREGFGIGLQWPLAAHQLRRTTNVNMFASNMVSDQSLQWLMKHVSQKMTLYYGRNFTNLRLNSDAETSVIVESYKAIYRQIASVVEDSFENVRPHSKQMIPIKVVNLVEAGEEKQLTKLIAKGDIGCRRTLAGFCMKAGVCEYGGIESMAQCAGADGGGICTDAIFKRENGPALRRLKAAHEKKIESLTSESPRFNALKKEIYAIEVYLSVVNG</sequence>
<dbReference type="GO" id="GO:0006310">
    <property type="term" value="P:DNA recombination"/>
    <property type="evidence" value="ECO:0007669"/>
    <property type="project" value="InterPro"/>
</dbReference>
<accession>A0A7Z0LXI9</accession>
<dbReference type="GO" id="GO:0015074">
    <property type="term" value="P:DNA integration"/>
    <property type="evidence" value="ECO:0007669"/>
    <property type="project" value="InterPro"/>
</dbReference>
<keyword evidence="2" id="KW-1185">Reference proteome</keyword>
<dbReference type="GO" id="GO:0003677">
    <property type="term" value="F:DNA binding"/>
    <property type="evidence" value="ECO:0007669"/>
    <property type="project" value="InterPro"/>
</dbReference>
<evidence type="ECO:0000313" key="1">
    <source>
        <dbReference type="EMBL" id="NYS80260.1"/>
    </source>
</evidence>
<evidence type="ECO:0008006" key="3">
    <source>
        <dbReference type="Google" id="ProtNLM"/>
    </source>
</evidence>
<reference evidence="1 2" key="1">
    <citation type="journal article" date="2003" name="Extremophiles">
        <title>Halomonas glaciei sp. nov. isolated from fast ice of Adelie Land, Antarctica.</title>
        <authorList>
            <person name="Reddy G.S."/>
            <person name="Raghavan P.U."/>
            <person name="Sarita N.B."/>
            <person name="Prakash J.S."/>
            <person name="Nagesh N."/>
            <person name="Delille D."/>
            <person name="Shivaji S."/>
        </authorList>
    </citation>
    <scope>NUCLEOTIDE SEQUENCE [LARGE SCALE GENOMIC DNA]</scope>
    <source>
        <strain evidence="1 2">DD39</strain>
    </source>
</reference>
<proteinExistence type="predicted"/>
<gene>
    <name evidence="1" type="ORF">HZS80_21600</name>
</gene>
<protein>
    <recommendedName>
        <fullName evidence="3">Integrase</fullName>
    </recommendedName>
</protein>
<organism evidence="1 2">
    <name type="scientific">Vreelandella glaciei</name>
    <dbReference type="NCBI Taxonomy" id="186761"/>
    <lineage>
        <taxon>Bacteria</taxon>
        <taxon>Pseudomonadati</taxon>
        <taxon>Pseudomonadota</taxon>
        <taxon>Gammaproteobacteria</taxon>
        <taxon>Oceanospirillales</taxon>
        <taxon>Halomonadaceae</taxon>
        <taxon>Vreelandella</taxon>
    </lineage>
</organism>
<evidence type="ECO:0000313" key="2">
    <source>
        <dbReference type="Proteomes" id="UP000526892"/>
    </source>
</evidence>
<dbReference type="Gene3D" id="1.10.443.10">
    <property type="entry name" value="Intergrase catalytic core"/>
    <property type="match status" value="1"/>
</dbReference>